<evidence type="ECO:0000313" key="4">
    <source>
        <dbReference type="EMBL" id="CCO66651.1"/>
    </source>
</evidence>
<organism evidence="4 5">
    <name type="scientific">Bathycoccus prasinos</name>
    <dbReference type="NCBI Taxonomy" id="41875"/>
    <lineage>
        <taxon>Eukaryota</taxon>
        <taxon>Viridiplantae</taxon>
        <taxon>Chlorophyta</taxon>
        <taxon>Mamiellophyceae</taxon>
        <taxon>Mamiellales</taxon>
        <taxon>Bathycoccaceae</taxon>
        <taxon>Bathycoccus</taxon>
    </lineage>
</organism>
<keyword evidence="2" id="KW-0175">Coiled coil</keyword>
<gene>
    <name evidence="4" type="ORF">Bathy09g03810</name>
</gene>
<dbReference type="STRING" id="41875.K8FEX7"/>
<dbReference type="KEGG" id="bpg:Bathy09g03810"/>
<evidence type="ECO:0000256" key="1">
    <source>
        <dbReference type="ARBA" id="ARBA00022729"/>
    </source>
</evidence>
<dbReference type="OrthoDB" id="188207at2759"/>
<proteinExistence type="predicted"/>
<feature type="region of interest" description="Disordered" evidence="3">
    <location>
        <begin position="140"/>
        <end position="171"/>
    </location>
</feature>
<evidence type="ECO:0000256" key="2">
    <source>
        <dbReference type="SAM" id="Coils"/>
    </source>
</evidence>
<dbReference type="InterPro" id="IPR013517">
    <property type="entry name" value="FG-GAP"/>
</dbReference>
<sequence length="2627" mass="289310">MQPVVVFRLSKFRKRILFAFAFVAFIFGTSFGGGGVSAADVDDDGGAKASSQCVANVPKWRQTNLCQKNLVIFAHDTEFYGSLTVKKKFFMTLLNGEEIEVGRKIAEQDEEMDELVDEVKRLTQELTAVKMTCLAVKEKQSEVYQPPSPPPNPPPPSPPPSPNPPPNPPIFLTNMLEDTGATIYASDAVAGDNFGKSVSLYGDTALIGAWKDDDQGGGSGSVYVFTRSGGSWNEETKIYPLDPSASTYFGTSVSLYVDTALIGRSYDNAKGTRAGAVYVFTKVSSTSWTQETKFYASDAATYDHFGASVSLHKDTALIGAISDDDKGTNAGSVYVFSRTTTTWTQQTKLYASNPSTSSWGNFGNSVSLHGDTAMVGSYEDDPELNAGAVYVFARSLASDGVTVSWTEETKLYASDGATGNQFGKAISLHGDTALITVNTGAVYIFTRSYGSDGINTVSWNEETKIDASANDDTGTSVSLYGDTALIGATSNDDKATNAGKVYVFRSPFPPPSPPPSPSPPPAAVIDINGKELLQDSTGWILLLAYKHVGGENEALVSGTPPMSPNEGYSHAWLNDLSLTANDVDSVRFFCTSSNHNRVVHFSLTSEWIKSAIVSGSTSGNMVSHWTENATRKHDGHTGFLPDEIDSVNDAKDFTETPFYKSDAYYWSIGAGASASRWECDDASYTTTTAYSATTLHQIWFRMRHAIPDDASFFTFVSECLAESPIDGECATWASTKNFGTMRYWNTSLVTDMSGYDGTVYRGFATQTSFNADVSRWDTSGVTSMENMFYQASSFDQDVSKWDVSKVANMRGMFNQASAFNQNLWNWDTSQVTSMFGMFAQAVAFEKNIKKWEASKVTDTEHMFSDATAFLKRFACASATNGPPSSCVLIPDPIPNAMWHIFIAECLAEDAAEVTGECTTWSLGNNYGTMPNWDTSLVTDMSGSDDYFGFGKKSSFSQFNGDISKWNTSQVTSMRAMFYKGFDFNQDIGRWDVSQVTDMYQMFHSASAFNKNIANWDVSGVTNMANMFYSASAFNRDISSWTGTAATTTQDDVFNSATAFQARFSCTSATDGPVNSCVGGDPIPDASWHAFVVQCLSEHTHGDCKTWASKNNYRTMPNWNTSLVTDMSGWGTTYQGFGTRHDTGNIRYFNGDISDWDTSQVTKMHHMFRGGIKFNRNIGNWDTSQVTDMRLMFYYSYAFNQNIGNWDTSKVTSLDGMFYGANSFDQPIGTWDTSQVTNMYRMFRSAYKFNQPIGNWDTSSVTSMQEMFYEDYAFNQNISGWDTSQVTSFSNIFAYAKAFQAKYTCTNSAKLSVDPSTCTTVDPDWTEQWYETVTPIPADGWHYAVAQCLAEHGHGACTSWGSKTNHGVISDWNTSLVTDMSGWGTTHQGFGTRHDTGNIRNFNGDISDWDTSQVTNMYLMFRGGIKFNGDIGNWDTSQVTDMRFMFHHSYRFNQNIGNWDTSKVTSLDGMFYGANSFDQPIGTWDTSKVTNMYRMFRSAYKFNHPIGNWNTSSVTSMQEMFYEDYAFNQPIGNWDTSQVTSMANMFYKANTFNYDISIWTGLAATTAQSGIFNYATAFQAKFACTNAVTGPANSCTCTNCIPDASWHVFVSECLELEPKYGECMSWDKVGTYGTMPNWDTGLVTDMGKKYSSERGYMGFYNQTDFRGDLSKWDTSRVKSMESMFYDAASFIGDGISNWDVSHVTNMDSMFYKSLAFNQPIGSWNTSKVTDMYAMFESVASFNQDITNWDVSQVTSMERMFYECSSFDQDVSAWTGVASTTAQTDMFYAATSFRTKFACANANDGPANTCTLPEPILDANWHAYVAECLAIAPVDGMCTSWDKYGAHGAMPNWDVSLVTDMSGWTGSAYKGFGGKSTFNADISKWDTGKVTSMSSMFYQASAFNQDIGSWNTEKVTTMQWMFYSASAFNQDIGSWNISQVTTVNGMFRSASAFNQDISSWTGTAATTAQGVMFSGATAFQAKFSCTDADTGPANSCACTKCIPDASWHAFVSDCLAEAPVTGECTEWASGKPYGTMPNWDTSLVTDMSGYPNGVGFGEKNMFNGDITNWDTARVTNMFAMFDKASAFNQPIGNWDVSHVTSMVSMFLDASSFNQPIGSWDTSKVTDMYAMFESVASFNQDITNWDVSQVTSMERMFYECSSFDQDVSAWTGVASTTAQTDMFYAATSFRTKFACANANDGPANTCTLPEPILDANWHAYVAECLAIAPVDGLCTSWDKYGAHGAMPNWDVSLVTDMSGWTGSAFEGFGGKSTFDGDISKWDTGRVTNMYSMFYQASAFNQDIGGWNTAQVTTMQGMFHVASVFNQDIGSWNTEQVTTMRAIFQYASAFNQNIGDWNTAQVTDMTQMFNYATAFQAKFTCTNAVSGPPNSCACTKCIPDASWHAFVSDCLAEAPVTGECTEWASGKPYGTMPNWDVSLVTDMSGWTGSAYEGFGGRSTFNADISRWDTGKVTYMYHMFYQASAFNQDIGEWNTAEVGDMGSMFNRASAFNEDIGSWNTAQVTTMQGMFFSASTFNGDIGSWNTEKVTHMRAMFYSASAFNQDIGNWNTAQVTDMGYMFYYASAFNHDISSWTGSAATTAQTYMFTSATAFQAKFACTNAVTGPPNSCVLK</sequence>
<dbReference type="Pfam" id="PF03382">
    <property type="entry name" value="DUF285"/>
    <property type="match status" value="10"/>
</dbReference>
<dbReference type="GeneID" id="19013888"/>
<evidence type="ECO:0008006" key="6">
    <source>
        <dbReference type="Google" id="ProtNLM"/>
    </source>
</evidence>
<dbReference type="eggNOG" id="ENOG502QTV0">
    <property type="taxonomic scope" value="Eukaryota"/>
</dbReference>
<name>K8FEX7_9CHLO</name>
<keyword evidence="5" id="KW-1185">Reference proteome</keyword>
<dbReference type="InterPro" id="IPR011889">
    <property type="entry name" value="Liste_lipo_26"/>
</dbReference>
<feature type="coiled-coil region" evidence="2">
    <location>
        <begin position="105"/>
        <end position="132"/>
    </location>
</feature>
<dbReference type="InterPro" id="IPR028994">
    <property type="entry name" value="Integrin_alpha_N"/>
</dbReference>
<evidence type="ECO:0000256" key="3">
    <source>
        <dbReference type="SAM" id="MobiDB-lite"/>
    </source>
</evidence>
<dbReference type="RefSeq" id="XP_007511091.1">
    <property type="nucleotide sequence ID" value="XM_007511029.1"/>
</dbReference>
<dbReference type="Pfam" id="PF14312">
    <property type="entry name" value="FG-GAP_2"/>
    <property type="match status" value="6"/>
</dbReference>
<dbReference type="PANTHER" id="PTHR36220">
    <property type="entry name" value="UNNAMED PRODUCT"/>
    <property type="match status" value="1"/>
</dbReference>
<evidence type="ECO:0000313" key="5">
    <source>
        <dbReference type="Proteomes" id="UP000198341"/>
    </source>
</evidence>
<keyword evidence="1" id="KW-0732">Signal</keyword>
<dbReference type="Proteomes" id="UP000198341">
    <property type="component" value="Chromosome 9"/>
</dbReference>
<reference evidence="4 5" key="1">
    <citation type="submission" date="2011-10" db="EMBL/GenBank/DDBJ databases">
        <authorList>
            <person name="Genoscope - CEA"/>
        </authorList>
    </citation>
    <scope>NUCLEOTIDE SEQUENCE [LARGE SCALE GENOMIC DNA]</scope>
    <source>
        <strain evidence="4 5">RCC 1105</strain>
    </source>
</reference>
<protein>
    <recommendedName>
        <fullName evidence="6">BspA family leucine-rich repeat surface protein</fullName>
    </recommendedName>
</protein>
<accession>K8FEX7</accession>
<feature type="compositionally biased region" description="Pro residues" evidence="3">
    <location>
        <begin position="146"/>
        <end position="169"/>
    </location>
</feature>
<dbReference type="Gene3D" id="2.130.10.130">
    <property type="entry name" value="Integrin alpha, N-terminal"/>
    <property type="match status" value="2"/>
</dbReference>
<dbReference type="PANTHER" id="PTHR36220:SF1">
    <property type="entry name" value="GAMMA TUBULIN COMPLEX COMPONENT C-TERMINAL DOMAIN-CONTAINING PROTEIN"/>
    <property type="match status" value="1"/>
</dbReference>
<dbReference type="InterPro" id="IPR005046">
    <property type="entry name" value="DUF285"/>
</dbReference>
<dbReference type="EMBL" id="FO082270">
    <property type="protein sequence ID" value="CCO66651.1"/>
    <property type="molecule type" value="Genomic_DNA"/>
</dbReference>
<dbReference type="NCBIfam" id="TIGR02167">
    <property type="entry name" value="Liste_lipo_26"/>
    <property type="match status" value="28"/>
</dbReference>